<dbReference type="InterPro" id="IPR048666">
    <property type="entry name" value="RedAm-like_C"/>
</dbReference>
<accession>A0A7W9YM44</accession>
<sequence>MSTTNTNTNTSTAPVTLIGLGPMGQAMGRALLKAGHPLTVWNRTREKAAPLVEQGAVLADTPADAVAANELVLLSLTDYDVMYRLLGDLDAELRGRTLVNLSSDTPARARAGASWARERGAAYVTGGVMTPPPGIGDPSMSTFYSGDKEAFEAVRPVLETLTAADFRGTDPGLAQVYYQVVMNLFWTSMTSFVHSVALARAEGIAVGTIVPYLVESNDMADFYRGLGEEITAGEFPGELERLSMDAASADHVLHTARDAGVDDTLPAAVMSILQRGLDAGYHDRSFSILATLMDAGDRA</sequence>
<dbReference type="GO" id="GO:0050661">
    <property type="term" value="F:NADP binding"/>
    <property type="evidence" value="ECO:0007669"/>
    <property type="project" value="InterPro"/>
</dbReference>
<dbReference type="Gene3D" id="3.40.50.720">
    <property type="entry name" value="NAD(P)-binding Rossmann-like Domain"/>
    <property type="match status" value="1"/>
</dbReference>
<dbReference type="EMBL" id="JACHDS010000001">
    <property type="protein sequence ID" value="MBB6174525.1"/>
    <property type="molecule type" value="Genomic_DNA"/>
</dbReference>
<comment type="similarity">
    <text evidence="1">Belongs to the HIBADH-related family.</text>
</comment>
<keyword evidence="2" id="KW-0560">Oxidoreductase</keyword>
<dbReference type="GO" id="GO:0016491">
    <property type="term" value="F:oxidoreductase activity"/>
    <property type="evidence" value="ECO:0007669"/>
    <property type="project" value="UniProtKB-KW"/>
</dbReference>
<evidence type="ECO:0000313" key="5">
    <source>
        <dbReference type="EMBL" id="MBB6174525.1"/>
    </source>
</evidence>
<dbReference type="RefSeq" id="WP_343070678.1">
    <property type="nucleotide sequence ID" value="NZ_JACHDS010000001.1"/>
</dbReference>
<dbReference type="AlphaFoldDB" id="A0A7W9YM44"/>
<dbReference type="InterPro" id="IPR051265">
    <property type="entry name" value="HIBADH-related_NP60_sf"/>
</dbReference>
<evidence type="ECO:0000256" key="2">
    <source>
        <dbReference type="ARBA" id="ARBA00023002"/>
    </source>
</evidence>
<evidence type="ECO:0000259" key="3">
    <source>
        <dbReference type="Pfam" id="PF03446"/>
    </source>
</evidence>
<dbReference type="PIRSF" id="PIRSF000103">
    <property type="entry name" value="HIBADH"/>
    <property type="match status" value="1"/>
</dbReference>
<dbReference type="Pfam" id="PF03446">
    <property type="entry name" value="NAD_binding_2"/>
    <property type="match status" value="1"/>
</dbReference>
<proteinExistence type="inferred from homology"/>
<comment type="caution">
    <text evidence="5">The sequence shown here is derived from an EMBL/GenBank/DDBJ whole genome shotgun (WGS) entry which is preliminary data.</text>
</comment>
<evidence type="ECO:0000256" key="1">
    <source>
        <dbReference type="ARBA" id="ARBA00009080"/>
    </source>
</evidence>
<evidence type="ECO:0000259" key="4">
    <source>
        <dbReference type="Pfam" id="PF21761"/>
    </source>
</evidence>
<dbReference type="Proteomes" id="UP000546642">
    <property type="component" value="Unassembled WGS sequence"/>
</dbReference>
<dbReference type="InterPro" id="IPR015815">
    <property type="entry name" value="HIBADH-related"/>
</dbReference>
<name>A0A7W9YM44_9ACTN</name>
<dbReference type="InterPro" id="IPR013328">
    <property type="entry name" value="6PGD_dom2"/>
</dbReference>
<dbReference type="InterPro" id="IPR036291">
    <property type="entry name" value="NAD(P)-bd_dom_sf"/>
</dbReference>
<gene>
    <name evidence="5" type="ORF">HNR23_004585</name>
</gene>
<dbReference type="SUPFAM" id="SSF51735">
    <property type="entry name" value="NAD(P)-binding Rossmann-fold domains"/>
    <property type="match status" value="1"/>
</dbReference>
<dbReference type="PANTHER" id="PTHR43580">
    <property type="entry name" value="OXIDOREDUCTASE GLYR1-RELATED"/>
    <property type="match status" value="1"/>
</dbReference>
<reference evidence="5 6" key="1">
    <citation type="submission" date="2020-08" db="EMBL/GenBank/DDBJ databases">
        <title>Sequencing the genomes of 1000 actinobacteria strains.</title>
        <authorList>
            <person name="Klenk H.-P."/>
        </authorList>
    </citation>
    <scope>NUCLEOTIDE SEQUENCE [LARGE SCALE GENOMIC DNA]</scope>
    <source>
        <strain evidence="5 6">DSM 46659</strain>
    </source>
</reference>
<evidence type="ECO:0000313" key="6">
    <source>
        <dbReference type="Proteomes" id="UP000546642"/>
    </source>
</evidence>
<dbReference type="PANTHER" id="PTHR43580:SF2">
    <property type="entry name" value="CYTOKINE-LIKE NUCLEAR FACTOR N-PAC"/>
    <property type="match status" value="1"/>
</dbReference>
<dbReference type="Pfam" id="PF21761">
    <property type="entry name" value="RedAm-like_C"/>
    <property type="match status" value="1"/>
</dbReference>
<protein>
    <submittedName>
        <fullName evidence="5">3-hydroxyisobutyrate dehydrogenase-like beta-hydroxyacid dehydrogenase</fullName>
    </submittedName>
</protein>
<organism evidence="5 6">
    <name type="scientific">Nocardiopsis mwathae</name>
    <dbReference type="NCBI Taxonomy" id="1472723"/>
    <lineage>
        <taxon>Bacteria</taxon>
        <taxon>Bacillati</taxon>
        <taxon>Actinomycetota</taxon>
        <taxon>Actinomycetes</taxon>
        <taxon>Streptosporangiales</taxon>
        <taxon>Nocardiopsidaceae</taxon>
        <taxon>Nocardiopsis</taxon>
    </lineage>
</organism>
<feature type="domain" description="6-phosphogluconate dehydrogenase NADP-binding" evidence="3">
    <location>
        <begin position="15"/>
        <end position="163"/>
    </location>
</feature>
<dbReference type="InterPro" id="IPR006115">
    <property type="entry name" value="6PGDH_NADP-bd"/>
</dbReference>
<dbReference type="Gene3D" id="1.10.1040.10">
    <property type="entry name" value="N-(1-d-carboxylethyl)-l-norvaline Dehydrogenase, domain 2"/>
    <property type="match status" value="1"/>
</dbReference>
<keyword evidence="6" id="KW-1185">Reference proteome</keyword>
<feature type="domain" description="NADPH-dependent reductive aminase-like C-terminal" evidence="4">
    <location>
        <begin position="170"/>
        <end position="293"/>
    </location>
</feature>